<organism evidence="2 3">
    <name type="scientific">Ajellomyces capsulatus</name>
    <name type="common">Darling's disease fungus</name>
    <name type="synonym">Histoplasma capsulatum</name>
    <dbReference type="NCBI Taxonomy" id="5037"/>
    <lineage>
        <taxon>Eukaryota</taxon>
        <taxon>Fungi</taxon>
        <taxon>Dikarya</taxon>
        <taxon>Ascomycota</taxon>
        <taxon>Pezizomycotina</taxon>
        <taxon>Eurotiomycetes</taxon>
        <taxon>Eurotiomycetidae</taxon>
        <taxon>Onygenales</taxon>
        <taxon>Ajellomycetaceae</taxon>
        <taxon>Histoplasma</taxon>
    </lineage>
</organism>
<proteinExistence type="predicted"/>
<feature type="compositionally biased region" description="Basic and acidic residues" evidence="1">
    <location>
        <begin position="72"/>
        <end position="84"/>
    </location>
</feature>
<dbReference type="AlphaFoldDB" id="A0A8H7YHA9"/>
<evidence type="ECO:0000313" key="2">
    <source>
        <dbReference type="EMBL" id="KAG5291131.1"/>
    </source>
</evidence>
<name>A0A8H7YHA9_AJECA</name>
<protein>
    <submittedName>
        <fullName evidence="2">Uncharacterized protein</fullName>
    </submittedName>
</protein>
<accession>A0A8H7YHA9</accession>
<dbReference type="EMBL" id="JAEVHI010000005">
    <property type="protein sequence ID" value="KAG5291131.1"/>
    <property type="molecule type" value="Genomic_DNA"/>
</dbReference>
<evidence type="ECO:0000313" key="3">
    <source>
        <dbReference type="Proteomes" id="UP000670092"/>
    </source>
</evidence>
<sequence length="126" mass="13944">MLVTPTFALEVGEPTSGLRELGIRSQDSSIAFPLSATGLPTPARRERHRSCSSAHCSLLSTEYRRPRSPKRKEKEQKEKEKEKVQKQICSVVATRVCNVRAVEYSVKLLRSTLIPSMSPCGSSGAR</sequence>
<comment type="caution">
    <text evidence="2">The sequence shown here is derived from an EMBL/GenBank/DDBJ whole genome shotgun (WGS) entry which is preliminary data.</text>
</comment>
<gene>
    <name evidence="2" type="ORF">I7I52_08361</name>
</gene>
<dbReference type="VEuPathDB" id="FungiDB:I7I52_08361"/>
<evidence type="ECO:0000256" key="1">
    <source>
        <dbReference type="SAM" id="MobiDB-lite"/>
    </source>
</evidence>
<dbReference type="Proteomes" id="UP000670092">
    <property type="component" value="Unassembled WGS sequence"/>
</dbReference>
<feature type="region of interest" description="Disordered" evidence="1">
    <location>
        <begin position="62"/>
        <end position="84"/>
    </location>
</feature>
<reference evidence="2 3" key="1">
    <citation type="submission" date="2021-01" db="EMBL/GenBank/DDBJ databases">
        <title>Chromosome-level genome assembly of a human fungal pathogen reveals clustering of transcriptionally co-regulated genes.</title>
        <authorList>
            <person name="Voorhies M."/>
            <person name="Cohen S."/>
            <person name="Shea T.P."/>
            <person name="Petrus S."/>
            <person name="Munoz J.F."/>
            <person name="Poplawski S."/>
            <person name="Goldman W.E."/>
            <person name="Michael T."/>
            <person name="Cuomo C.A."/>
            <person name="Sil A."/>
            <person name="Beyhan S."/>
        </authorList>
    </citation>
    <scope>NUCLEOTIDE SEQUENCE [LARGE SCALE GENOMIC DNA]</scope>
    <source>
        <strain evidence="2 3">G184AR</strain>
    </source>
</reference>